<dbReference type="EMBL" id="JAHSPG010000015">
    <property type="protein sequence ID" value="MBV4359304.1"/>
    <property type="molecule type" value="Genomic_DNA"/>
</dbReference>
<evidence type="ECO:0000256" key="3">
    <source>
        <dbReference type="ARBA" id="ARBA00022475"/>
    </source>
</evidence>
<feature type="transmembrane region" description="Helical" evidence="7">
    <location>
        <begin position="173"/>
        <end position="197"/>
    </location>
</feature>
<organism evidence="9 10">
    <name type="scientific">Pinibacter aurantiacus</name>
    <dbReference type="NCBI Taxonomy" id="2851599"/>
    <lineage>
        <taxon>Bacteria</taxon>
        <taxon>Pseudomonadati</taxon>
        <taxon>Bacteroidota</taxon>
        <taxon>Chitinophagia</taxon>
        <taxon>Chitinophagales</taxon>
        <taxon>Chitinophagaceae</taxon>
        <taxon>Pinibacter</taxon>
    </lineage>
</organism>
<feature type="domain" description="Major facilitator superfamily (MFS) profile" evidence="8">
    <location>
        <begin position="23"/>
        <end position="505"/>
    </location>
</feature>
<keyword evidence="10" id="KW-1185">Reference proteome</keyword>
<feature type="transmembrane region" description="Helical" evidence="7">
    <location>
        <begin position="89"/>
        <end position="108"/>
    </location>
</feature>
<keyword evidence="3" id="KW-1003">Cell membrane</keyword>
<feature type="transmembrane region" description="Helical" evidence="7">
    <location>
        <begin position="313"/>
        <end position="334"/>
    </location>
</feature>
<keyword evidence="6 7" id="KW-0472">Membrane</keyword>
<protein>
    <submittedName>
        <fullName evidence="9">MFS transporter</fullName>
    </submittedName>
</protein>
<feature type="transmembrane region" description="Helical" evidence="7">
    <location>
        <begin position="276"/>
        <end position="301"/>
    </location>
</feature>
<evidence type="ECO:0000256" key="5">
    <source>
        <dbReference type="ARBA" id="ARBA00022989"/>
    </source>
</evidence>
<dbReference type="GO" id="GO:0022857">
    <property type="term" value="F:transmembrane transporter activity"/>
    <property type="evidence" value="ECO:0007669"/>
    <property type="project" value="InterPro"/>
</dbReference>
<evidence type="ECO:0000256" key="4">
    <source>
        <dbReference type="ARBA" id="ARBA00022692"/>
    </source>
</evidence>
<name>A0A9E2SD03_9BACT</name>
<keyword evidence="2" id="KW-0813">Transport</keyword>
<feature type="transmembrane region" description="Helical" evidence="7">
    <location>
        <begin position="209"/>
        <end position="229"/>
    </location>
</feature>
<evidence type="ECO:0000256" key="2">
    <source>
        <dbReference type="ARBA" id="ARBA00022448"/>
    </source>
</evidence>
<feature type="transmembrane region" description="Helical" evidence="7">
    <location>
        <begin position="341"/>
        <end position="360"/>
    </location>
</feature>
<dbReference type="InterPro" id="IPR020846">
    <property type="entry name" value="MFS_dom"/>
</dbReference>
<comment type="subcellular location">
    <subcellularLocation>
        <location evidence="1">Cell membrane</location>
        <topology evidence="1">Multi-pass membrane protein</topology>
    </subcellularLocation>
</comment>
<sequence length="515" mass="54767">MPASVSSAVPLTTPKATRREWLGLTVLVLPTMLVSMDMTITYLALPAISAALKPTSAELLWITDIYGFLESGLLIVMGTLGDRIGLKKLLITGCICFAAASTLAAFSTSAFMLIVSRAIMGIAGATLLPTTLSIIRNLFHNDVERTFAMGLYTTCFSSGTMIGPMVGGFLLNHFWWGSVFLIALPIMFLLLLSAPFLLPEFKDNNAGKLDLRSAALLISSMLSVIFGVKRLAEDGFSLTPLLFIATGIAVMILFIKRQQTQQHPLFELKLFNSVSFTTALLSLFIALFSWSGMFFFVGQYLQLVVGFDSFTAGLWTIPSSTGSIILCMLAPLLVKRFPRGRLIVSGIIILAIGIGLISFISTTSLALLIVATVLMSGGCGLIVTLGIDMVVASAPPEKAGAAAGISETSTALGGSLGIALLGSFWTLLYRHQIAKHIPALTQQKDTETIKNTLGGTAAMAKKFATSEATNILNEARIAFVHSLNITAAICALIIAFVAILTAKKFGAPKNPGRPA</sequence>
<dbReference type="PANTHER" id="PTHR42718">
    <property type="entry name" value="MAJOR FACILITATOR SUPERFAMILY MULTIDRUG TRANSPORTER MFSC"/>
    <property type="match status" value="1"/>
</dbReference>
<dbReference type="AlphaFoldDB" id="A0A9E2SD03"/>
<evidence type="ECO:0000256" key="6">
    <source>
        <dbReference type="ARBA" id="ARBA00023136"/>
    </source>
</evidence>
<feature type="transmembrane region" description="Helical" evidence="7">
    <location>
        <begin position="21"/>
        <end position="45"/>
    </location>
</feature>
<keyword evidence="5 7" id="KW-1133">Transmembrane helix</keyword>
<feature type="transmembrane region" description="Helical" evidence="7">
    <location>
        <begin position="235"/>
        <end position="255"/>
    </location>
</feature>
<evidence type="ECO:0000313" key="10">
    <source>
        <dbReference type="Proteomes" id="UP000812270"/>
    </source>
</evidence>
<proteinExistence type="predicted"/>
<feature type="transmembrane region" description="Helical" evidence="7">
    <location>
        <begin position="65"/>
        <end position="82"/>
    </location>
</feature>
<accession>A0A9E2SD03</accession>
<dbReference type="Pfam" id="PF07690">
    <property type="entry name" value="MFS_1"/>
    <property type="match status" value="1"/>
</dbReference>
<dbReference type="RefSeq" id="WP_217793363.1">
    <property type="nucleotide sequence ID" value="NZ_JAHSPG010000015.1"/>
</dbReference>
<dbReference type="Proteomes" id="UP000812270">
    <property type="component" value="Unassembled WGS sequence"/>
</dbReference>
<evidence type="ECO:0000256" key="1">
    <source>
        <dbReference type="ARBA" id="ARBA00004651"/>
    </source>
</evidence>
<dbReference type="GO" id="GO:0005886">
    <property type="term" value="C:plasma membrane"/>
    <property type="evidence" value="ECO:0007669"/>
    <property type="project" value="UniProtKB-SubCell"/>
</dbReference>
<evidence type="ECO:0000259" key="8">
    <source>
        <dbReference type="PROSITE" id="PS50850"/>
    </source>
</evidence>
<evidence type="ECO:0000256" key="7">
    <source>
        <dbReference type="SAM" id="Phobius"/>
    </source>
</evidence>
<dbReference type="InterPro" id="IPR011701">
    <property type="entry name" value="MFS"/>
</dbReference>
<dbReference type="CDD" id="cd17321">
    <property type="entry name" value="MFS_MMR_MDR_like"/>
    <property type="match status" value="1"/>
</dbReference>
<feature type="transmembrane region" description="Helical" evidence="7">
    <location>
        <begin position="477"/>
        <end position="500"/>
    </location>
</feature>
<feature type="transmembrane region" description="Helical" evidence="7">
    <location>
        <begin position="366"/>
        <end position="387"/>
    </location>
</feature>
<feature type="transmembrane region" description="Helical" evidence="7">
    <location>
        <begin position="114"/>
        <end position="135"/>
    </location>
</feature>
<dbReference type="PROSITE" id="PS50850">
    <property type="entry name" value="MFS"/>
    <property type="match status" value="1"/>
</dbReference>
<evidence type="ECO:0000313" key="9">
    <source>
        <dbReference type="EMBL" id="MBV4359304.1"/>
    </source>
</evidence>
<comment type="caution">
    <text evidence="9">The sequence shown here is derived from an EMBL/GenBank/DDBJ whole genome shotgun (WGS) entry which is preliminary data.</text>
</comment>
<reference evidence="9" key="1">
    <citation type="submission" date="2021-06" db="EMBL/GenBank/DDBJ databases">
        <authorList>
            <person name="Huq M.A."/>
        </authorList>
    </citation>
    <scope>NUCLEOTIDE SEQUENCE</scope>
    <source>
        <strain evidence="9">MAH-26</strain>
    </source>
</reference>
<feature type="transmembrane region" description="Helical" evidence="7">
    <location>
        <begin position="147"/>
        <end position="167"/>
    </location>
</feature>
<gene>
    <name evidence="9" type="ORF">KTO63_19200</name>
</gene>
<keyword evidence="4 7" id="KW-0812">Transmembrane</keyword>
<dbReference type="PANTHER" id="PTHR42718:SF47">
    <property type="entry name" value="METHYL VIOLOGEN RESISTANCE PROTEIN SMVA"/>
    <property type="match status" value="1"/>
</dbReference>